<keyword evidence="1" id="KW-0614">Plasmid</keyword>
<evidence type="ECO:0000313" key="1">
    <source>
        <dbReference type="EMBL" id="CEK42030.1"/>
    </source>
</evidence>
<dbReference type="EMBL" id="LN713926">
    <property type="protein sequence ID" value="CEK42030.1"/>
    <property type="molecule type" value="Genomic_DNA"/>
</dbReference>
<name>A0A0G4E460_PSEFS</name>
<dbReference type="RefSeq" id="WP_192963250.1">
    <property type="nucleotide sequence ID" value="NZ_LN713926.1"/>
</dbReference>
<organism evidence="1">
    <name type="scientific">Pseudomonas fluorescens (strain SBW25)</name>
    <dbReference type="NCBI Taxonomy" id="216595"/>
    <lineage>
        <taxon>Bacteria</taxon>
        <taxon>Pseudomonadati</taxon>
        <taxon>Pseudomonadota</taxon>
        <taxon>Gammaproteobacteria</taxon>
        <taxon>Pseudomonadales</taxon>
        <taxon>Pseudomonadaceae</taxon>
        <taxon>Pseudomonas</taxon>
    </lineage>
</organism>
<gene>
    <name evidence="1" type="ORF">PQBR57_0077</name>
</gene>
<dbReference type="AlphaFoldDB" id="A0A0G4E460"/>
<geneLocation type="plasmid" evidence="1">
    <name>pQBR57</name>
</geneLocation>
<protein>
    <submittedName>
        <fullName evidence="1">Uncharacterized protein</fullName>
    </submittedName>
</protein>
<accession>A0A0G4E460</accession>
<sequence>MKRVNVGILSGMSSGMIAAALGTLVLCAFFTLKLNAARELPRDFNRLDKDIADSQALISNLVSAPVLPPLKDSWRDVAATLELAGLELKPDDGSMESSAGSTYEGPLKHWSGSVAGDAKLVLAVIKKIQHSDPVYLLDYSSADGVFKLYLAVVGI</sequence>
<proteinExistence type="predicted"/>
<reference evidence="1" key="1">
    <citation type="submission" date="2014-12" db="EMBL/GenBank/DDBJ databases">
        <authorList>
            <person name="Hall J."/>
        </authorList>
    </citation>
    <scope>NUCLEOTIDE SEQUENCE [LARGE SCALE GENOMIC DNA]</scope>
    <source>
        <strain evidence="1">SBW25</strain>
        <plasmid evidence="1">pQBR57</plasmid>
    </source>
</reference>
<reference evidence="1" key="2">
    <citation type="submission" date="2015-06" db="EMBL/GenBank/DDBJ databases">
        <title>Environmentally co-occuring mercury resistance plasmids are genetically and phenotypically diverse and confer variable context-dependent fitness effects.</title>
        <authorList>
            <person name="Hall J.P.J."/>
            <person name="Harrison E."/>
            <person name="Lilley A.K."/>
            <person name="Paterson S."/>
            <person name="Spiers A.J."/>
            <person name="Brockhurst M.A."/>
        </authorList>
    </citation>
    <scope>NUCLEOTIDE SEQUENCE [LARGE SCALE GENOMIC DNA]</scope>
    <source>
        <strain evidence="1">SBW25</strain>
        <plasmid evidence="1">pQBR57</plasmid>
    </source>
</reference>